<accession>A0AA94L1P5</accession>
<dbReference type="AlphaFoldDB" id="A0AA94L1P5"/>
<feature type="domain" description="HTH cro/C1-type" evidence="1">
    <location>
        <begin position="15"/>
        <end position="69"/>
    </location>
</feature>
<dbReference type="RefSeq" id="WP_072311519.1">
    <property type="nucleotide sequence ID" value="NZ_FPIW01000010.1"/>
</dbReference>
<evidence type="ECO:0000313" key="3">
    <source>
        <dbReference type="Proteomes" id="UP000182680"/>
    </source>
</evidence>
<dbReference type="EMBL" id="FPIW01000010">
    <property type="protein sequence ID" value="SFW33753.1"/>
    <property type="molecule type" value="Genomic_DNA"/>
</dbReference>
<organism evidence="2 3">
    <name type="scientific">Desulfovibrio desulfuricans</name>
    <dbReference type="NCBI Taxonomy" id="876"/>
    <lineage>
        <taxon>Bacteria</taxon>
        <taxon>Pseudomonadati</taxon>
        <taxon>Thermodesulfobacteriota</taxon>
        <taxon>Desulfovibrionia</taxon>
        <taxon>Desulfovibrionales</taxon>
        <taxon>Desulfovibrionaceae</taxon>
        <taxon>Desulfovibrio</taxon>
    </lineage>
</organism>
<dbReference type="Gene3D" id="1.10.260.40">
    <property type="entry name" value="lambda repressor-like DNA-binding domains"/>
    <property type="match status" value="1"/>
</dbReference>
<protein>
    <submittedName>
        <fullName evidence="2">Helix-turn-helix domain-containing protein</fullName>
    </submittedName>
</protein>
<dbReference type="SMART" id="SM00530">
    <property type="entry name" value="HTH_XRE"/>
    <property type="match status" value="1"/>
</dbReference>
<dbReference type="Pfam" id="PF01381">
    <property type="entry name" value="HTH_3"/>
    <property type="match status" value="1"/>
</dbReference>
<name>A0AA94L1P5_DESDE</name>
<evidence type="ECO:0000313" key="2">
    <source>
        <dbReference type="EMBL" id="SFW33753.1"/>
    </source>
</evidence>
<evidence type="ECO:0000259" key="1">
    <source>
        <dbReference type="PROSITE" id="PS50943"/>
    </source>
</evidence>
<gene>
    <name evidence="2" type="ORF">SAMN02910291_00902</name>
</gene>
<dbReference type="PROSITE" id="PS50943">
    <property type="entry name" value="HTH_CROC1"/>
    <property type="match status" value="1"/>
</dbReference>
<sequence>MEKYPYLNEAVANVLKERREALAMSKRKLSELAMIERAYITGLENGKWNVTLNVFFFLSEALEIAPEKFIELVRNEIEQLKNKRVHNQ</sequence>
<dbReference type="InterPro" id="IPR010982">
    <property type="entry name" value="Lambda_DNA-bd_dom_sf"/>
</dbReference>
<comment type="caution">
    <text evidence="2">The sequence shown here is derived from an EMBL/GenBank/DDBJ whole genome shotgun (WGS) entry which is preliminary data.</text>
</comment>
<dbReference type="Proteomes" id="UP000182680">
    <property type="component" value="Unassembled WGS sequence"/>
</dbReference>
<dbReference type="CDD" id="cd00093">
    <property type="entry name" value="HTH_XRE"/>
    <property type="match status" value="1"/>
</dbReference>
<reference evidence="3" key="1">
    <citation type="submission" date="2016-11" db="EMBL/GenBank/DDBJ databases">
        <authorList>
            <person name="Jaros S."/>
            <person name="Januszkiewicz K."/>
            <person name="Wedrychowicz H."/>
        </authorList>
    </citation>
    <scope>NUCLEOTIDE SEQUENCE [LARGE SCALE GENOMIC DNA]</scope>
    <source>
        <strain evidence="3">DSM 7057</strain>
    </source>
</reference>
<dbReference type="GO" id="GO:0003677">
    <property type="term" value="F:DNA binding"/>
    <property type="evidence" value="ECO:0007669"/>
    <property type="project" value="InterPro"/>
</dbReference>
<dbReference type="SUPFAM" id="SSF47413">
    <property type="entry name" value="lambda repressor-like DNA-binding domains"/>
    <property type="match status" value="1"/>
</dbReference>
<dbReference type="InterPro" id="IPR001387">
    <property type="entry name" value="Cro/C1-type_HTH"/>
</dbReference>
<proteinExistence type="predicted"/>